<dbReference type="AlphaFoldDB" id="K2J737"/>
<organism evidence="1 2">
    <name type="scientific">Oceanibaculum indicum P24</name>
    <dbReference type="NCBI Taxonomy" id="1207063"/>
    <lineage>
        <taxon>Bacteria</taxon>
        <taxon>Pseudomonadati</taxon>
        <taxon>Pseudomonadota</taxon>
        <taxon>Alphaproteobacteria</taxon>
        <taxon>Rhodospirillales</taxon>
        <taxon>Oceanibaculaceae</taxon>
        <taxon>Oceanibaculum</taxon>
    </lineage>
</organism>
<dbReference type="STRING" id="1207063.P24_15134"/>
<evidence type="ECO:0000313" key="2">
    <source>
        <dbReference type="Proteomes" id="UP000006746"/>
    </source>
</evidence>
<sequence>MNQGLIKTYNAGGAIAANTILAVSDADYEVVQASAATDDMVGVCISPKGAASGGRVDVQIDGIALVKFGDTVARGKPVTADANGKAVLAEPAAAVNVRIIGYAEISAVDGDIAPVRLAPGYLQGEGNAA</sequence>
<dbReference type="eggNOG" id="ENOG5033H3P">
    <property type="taxonomic scope" value="Bacteria"/>
</dbReference>
<evidence type="ECO:0000313" key="1">
    <source>
        <dbReference type="EMBL" id="EKE70888.1"/>
    </source>
</evidence>
<keyword evidence="2" id="KW-1185">Reference proteome</keyword>
<dbReference type="RefSeq" id="WP_008945630.1">
    <property type="nucleotide sequence ID" value="NZ_AMRL01000024.1"/>
</dbReference>
<accession>K2J737</accession>
<name>K2J737_9PROT</name>
<protein>
    <recommendedName>
        <fullName evidence="3">DUF2190 domain-containing protein</fullName>
    </recommendedName>
</protein>
<dbReference type="Proteomes" id="UP000006746">
    <property type="component" value="Unassembled WGS sequence"/>
</dbReference>
<dbReference type="EMBL" id="AMRL01000024">
    <property type="protein sequence ID" value="EKE70888.1"/>
    <property type="molecule type" value="Genomic_DNA"/>
</dbReference>
<gene>
    <name evidence="1" type="ORF">P24_15134</name>
</gene>
<evidence type="ECO:0008006" key="3">
    <source>
        <dbReference type="Google" id="ProtNLM"/>
    </source>
</evidence>
<reference evidence="1 2" key="1">
    <citation type="journal article" date="2012" name="J. Bacteriol.">
        <title>Genome Sequence of Oceanibaculum indicum Type Strain P24.</title>
        <authorList>
            <person name="Lai Q."/>
            <person name="Shao Z."/>
        </authorList>
    </citation>
    <scope>NUCLEOTIDE SEQUENCE [LARGE SCALE GENOMIC DNA]</scope>
    <source>
        <strain evidence="1 2">P24</strain>
    </source>
</reference>
<comment type="caution">
    <text evidence="1">The sequence shown here is derived from an EMBL/GenBank/DDBJ whole genome shotgun (WGS) entry which is preliminary data.</text>
</comment>
<proteinExistence type="predicted"/>